<evidence type="ECO:0000313" key="3">
    <source>
        <dbReference type="Proteomes" id="UP000241394"/>
    </source>
</evidence>
<feature type="compositionally biased region" description="Basic residues" evidence="1">
    <location>
        <begin position="94"/>
        <end position="104"/>
    </location>
</feature>
<dbReference type="AlphaFoldDB" id="A0A2R6QY78"/>
<feature type="region of interest" description="Disordered" evidence="1">
    <location>
        <begin position="86"/>
        <end position="112"/>
    </location>
</feature>
<comment type="caution">
    <text evidence="2">The sequence shown here is derived from an EMBL/GenBank/DDBJ whole genome shotgun (WGS) entry which is preliminary data.</text>
</comment>
<accession>A0A2R6QY78</accession>
<sequence>MEATTSSSCSGFFNIRANPVEPRVRSSPRHGSSGCAKVDGVAMWFINGVASAFFASLDRCSCIRIATHEDAVDDANDVPLIFNDGNYRHDGRSGGRRRSGKGKKAGASIEDF</sequence>
<reference evidence="3" key="2">
    <citation type="journal article" date="2018" name="BMC Genomics">
        <title>A manually annotated Actinidia chinensis var. chinensis (kiwifruit) genome highlights the challenges associated with draft genomes and gene prediction in plants.</title>
        <authorList>
            <person name="Pilkington S.M."/>
            <person name="Crowhurst R."/>
            <person name="Hilario E."/>
            <person name="Nardozza S."/>
            <person name="Fraser L."/>
            <person name="Peng Y."/>
            <person name="Gunaseelan K."/>
            <person name="Simpson R."/>
            <person name="Tahir J."/>
            <person name="Deroles S.C."/>
            <person name="Templeton K."/>
            <person name="Luo Z."/>
            <person name="Davy M."/>
            <person name="Cheng C."/>
            <person name="McNeilage M."/>
            <person name="Scaglione D."/>
            <person name="Liu Y."/>
            <person name="Zhang Q."/>
            <person name="Datson P."/>
            <person name="De Silva N."/>
            <person name="Gardiner S.E."/>
            <person name="Bassett H."/>
            <person name="Chagne D."/>
            <person name="McCallum J."/>
            <person name="Dzierzon H."/>
            <person name="Deng C."/>
            <person name="Wang Y.Y."/>
            <person name="Barron L."/>
            <person name="Manako K."/>
            <person name="Bowen J."/>
            <person name="Foster T.M."/>
            <person name="Erridge Z.A."/>
            <person name="Tiffin H."/>
            <person name="Waite C.N."/>
            <person name="Davies K.M."/>
            <person name="Grierson E.P."/>
            <person name="Laing W.A."/>
            <person name="Kirk R."/>
            <person name="Chen X."/>
            <person name="Wood M."/>
            <person name="Montefiori M."/>
            <person name="Brummell D.A."/>
            <person name="Schwinn K.E."/>
            <person name="Catanach A."/>
            <person name="Fullerton C."/>
            <person name="Li D."/>
            <person name="Meiyalaghan S."/>
            <person name="Nieuwenhuizen N."/>
            <person name="Read N."/>
            <person name="Prakash R."/>
            <person name="Hunter D."/>
            <person name="Zhang H."/>
            <person name="McKenzie M."/>
            <person name="Knabel M."/>
            <person name="Harris A."/>
            <person name="Allan A.C."/>
            <person name="Gleave A."/>
            <person name="Chen A."/>
            <person name="Janssen B.J."/>
            <person name="Plunkett B."/>
            <person name="Ampomah-Dwamena C."/>
            <person name="Voogd C."/>
            <person name="Leif D."/>
            <person name="Lafferty D."/>
            <person name="Souleyre E.J.F."/>
            <person name="Varkonyi-Gasic E."/>
            <person name="Gambi F."/>
            <person name="Hanley J."/>
            <person name="Yao J.L."/>
            <person name="Cheung J."/>
            <person name="David K.M."/>
            <person name="Warren B."/>
            <person name="Marsh K."/>
            <person name="Snowden K.C."/>
            <person name="Lin-Wang K."/>
            <person name="Brian L."/>
            <person name="Martinez-Sanchez M."/>
            <person name="Wang M."/>
            <person name="Ileperuma N."/>
            <person name="Macnee N."/>
            <person name="Campin R."/>
            <person name="McAtee P."/>
            <person name="Drummond R.S.M."/>
            <person name="Espley R.V."/>
            <person name="Ireland H.S."/>
            <person name="Wu R."/>
            <person name="Atkinson R.G."/>
            <person name="Karunairetnam S."/>
            <person name="Bulley S."/>
            <person name="Chunkath S."/>
            <person name="Hanley Z."/>
            <person name="Storey R."/>
            <person name="Thrimawithana A.H."/>
            <person name="Thomson S."/>
            <person name="David C."/>
            <person name="Testolin R."/>
            <person name="Huang H."/>
            <person name="Hellens R.P."/>
            <person name="Schaffer R.J."/>
        </authorList>
    </citation>
    <scope>NUCLEOTIDE SEQUENCE [LARGE SCALE GENOMIC DNA]</scope>
    <source>
        <strain evidence="3">cv. Red5</strain>
    </source>
</reference>
<dbReference type="EMBL" id="NKQK01000011">
    <property type="protein sequence ID" value="PSS17309.1"/>
    <property type="molecule type" value="Genomic_DNA"/>
</dbReference>
<protein>
    <submittedName>
        <fullName evidence="2">Mixed-linked glucan synthase</fullName>
    </submittedName>
</protein>
<dbReference type="OrthoDB" id="1841441at2759"/>
<dbReference type="InParanoid" id="A0A2R6QY78"/>
<evidence type="ECO:0000313" key="2">
    <source>
        <dbReference type="EMBL" id="PSS17309.1"/>
    </source>
</evidence>
<dbReference type="Proteomes" id="UP000241394">
    <property type="component" value="Chromosome LG11"/>
</dbReference>
<dbReference type="Gramene" id="PSS17309">
    <property type="protein sequence ID" value="PSS17309"/>
    <property type="gene ID" value="CEY00_Acc12096"/>
</dbReference>
<evidence type="ECO:0000256" key="1">
    <source>
        <dbReference type="SAM" id="MobiDB-lite"/>
    </source>
</evidence>
<dbReference type="STRING" id="1590841.A0A2R6QY78"/>
<proteinExistence type="predicted"/>
<organism evidence="2 3">
    <name type="scientific">Actinidia chinensis var. chinensis</name>
    <name type="common">Chinese soft-hair kiwi</name>
    <dbReference type="NCBI Taxonomy" id="1590841"/>
    <lineage>
        <taxon>Eukaryota</taxon>
        <taxon>Viridiplantae</taxon>
        <taxon>Streptophyta</taxon>
        <taxon>Embryophyta</taxon>
        <taxon>Tracheophyta</taxon>
        <taxon>Spermatophyta</taxon>
        <taxon>Magnoliopsida</taxon>
        <taxon>eudicotyledons</taxon>
        <taxon>Gunneridae</taxon>
        <taxon>Pentapetalae</taxon>
        <taxon>asterids</taxon>
        <taxon>Ericales</taxon>
        <taxon>Actinidiaceae</taxon>
        <taxon>Actinidia</taxon>
    </lineage>
</organism>
<name>A0A2R6QY78_ACTCC</name>
<gene>
    <name evidence="2" type="ORF">CEY00_Acc12096</name>
</gene>
<dbReference type="PANTHER" id="PTHR34061">
    <property type="entry name" value="PROTEIN, PUTATIVE-RELATED"/>
    <property type="match status" value="1"/>
</dbReference>
<reference evidence="2 3" key="1">
    <citation type="submission" date="2017-07" db="EMBL/GenBank/DDBJ databases">
        <title>An improved, manually edited Actinidia chinensis var. chinensis (kiwifruit) genome highlights the challenges associated with draft genomes and gene prediction in plants.</title>
        <authorList>
            <person name="Pilkington S."/>
            <person name="Crowhurst R."/>
            <person name="Hilario E."/>
            <person name="Nardozza S."/>
            <person name="Fraser L."/>
            <person name="Peng Y."/>
            <person name="Gunaseelan K."/>
            <person name="Simpson R."/>
            <person name="Tahir J."/>
            <person name="Deroles S."/>
            <person name="Templeton K."/>
            <person name="Luo Z."/>
            <person name="Davy M."/>
            <person name="Cheng C."/>
            <person name="Mcneilage M."/>
            <person name="Scaglione D."/>
            <person name="Liu Y."/>
            <person name="Zhang Q."/>
            <person name="Datson P."/>
            <person name="De Silva N."/>
            <person name="Gardiner S."/>
            <person name="Bassett H."/>
            <person name="Chagne D."/>
            <person name="Mccallum J."/>
            <person name="Dzierzon H."/>
            <person name="Deng C."/>
            <person name="Wang Y.-Y."/>
            <person name="Barron N."/>
            <person name="Manako K."/>
            <person name="Bowen J."/>
            <person name="Foster T."/>
            <person name="Erridge Z."/>
            <person name="Tiffin H."/>
            <person name="Waite C."/>
            <person name="Davies K."/>
            <person name="Grierson E."/>
            <person name="Laing W."/>
            <person name="Kirk R."/>
            <person name="Chen X."/>
            <person name="Wood M."/>
            <person name="Montefiori M."/>
            <person name="Brummell D."/>
            <person name="Schwinn K."/>
            <person name="Catanach A."/>
            <person name="Fullerton C."/>
            <person name="Li D."/>
            <person name="Meiyalaghan S."/>
            <person name="Nieuwenhuizen N."/>
            <person name="Read N."/>
            <person name="Prakash R."/>
            <person name="Hunter D."/>
            <person name="Zhang H."/>
            <person name="Mckenzie M."/>
            <person name="Knabel M."/>
            <person name="Harris A."/>
            <person name="Allan A."/>
            <person name="Chen A."/>
            <person name="Janssen B."/>
            <person name="Plunkett B."/>
            <person name="Dwamena C."/>
            <person name="Voogd C."/>
            <person name="Leif D."/>
            <person name="Lafferty D."/>
            <person name="Souleyre E."/>
            <person name="Varkonyi-Gasic E."/>
            <person name="Gambi F."/>
            <person name="Hanley J."/>
            <person name="Yao J.-L."/>
            <person name="Cheung J."/>
            <person name="David K."/>
            <person name="Warren B."/>
            <person name="Marsh K."/>
            <person name="Snowden K."/>
            <person name="Lin-Wang K."/>
            <person name="Brian L."/>
            <person name="Martinez-Sanchez M."/>
            <person name="Wang M."/>
            <person name="Ileperuma N."/>
            <person name="Macnee N."/>
            <person name="Campin R."/>
            <person name="Mcatee P."/>
            <person name="Drummond R."/>
            <person name="Espley R."/>
            <person name="Ireland H."/>
            <person name="Wu R."/>
            <person name="Atkinson R."/>
            <person name="Karunairetnam S."/>
            <person name="Bulley S."/>
            <person name="Chunkath S."/>
            <person name="Hanley Z."/>
            <person name="Storey R."/>
            <person name="Thrimawithana A."/>
            <person name="Thomson S."/>
            <person name="David C."/>
            <person name="Testolin R."/>
        </authorList>
    </citation>
    <scope>NUCLEOTIDE SEQUENCE [LARGE SCALE GENOMIC DNA]</scope>
    <source>
        <strain evidence="3">cv. Red5</strain>
        <tissue evidence="2">Young leaf</tissue>
    </source>
</reference>
<dbReference type="OMA" id="LICNAGN"/>
<dbReference type="PANTHER" id="PTHR34061:SF2">
    <property type="entry name" value="PROTEIN, PUTATIVE-RELATED"/>
    <property type="match status" value="1"/>
</dbReference>
<keyword evidence="3" id="KW-1185">Reference proteome</keyword>